<comment type="subcellular location">
    <subcellularLocation>
        <location evidence="1">Nucleus</location>
    </subcellularLocation>
</comment>
<keyword evidence="3" id="KW-0862">Zinc</keyword>
<keyword evidence="2" id="KW-0479">Metal-binding</keyword>
<dbReference type="CDD" id="cd00067">
    <property type="entry name" value="GAL4"/>
    <property type="match status" value="1"/>
</dbReference>
<protein>
    <submittedName>
        <fullName evidence="10">Fungal-specific transcription factor domain-domain-containing protein</fullName>
    </submittedName>
</protein>
<feature type="compositionally biased region" description="Low complexity" evidence="8">
    <location>
        <begin position="1"/>
        <end position="16"/>
    </location>
</feature>
<evidence type="ECO:0000259" key="9">
    <source>
        <dbReference type="PROSITE" id="PS50048"/>
    </source>
</evidence>
<dbReference type="SMART" id="SM00066">
    <property type="entry name" value="GAL4"/>
    <property type="match status" value="1"/>
</dbReference>
<comment type="caution">
    <text evidence="10">The sequence shown here is derived from an EMBL/GenBank/DDBJ whole genome shotgun (WGS) entry which is preliminary data.</text>
</comment>
<dbReference type="InterPro" id="IPR052202">
    <property type="entry name" value="Yeast_MetPath_Reg"/>
</dbReference>
<dbReference type="GO" id="GO:0005634">
    <property type="term" value="C:nucleus"/>
    <property type="evidence" value="ECO:0007669"/>
    <property type="project" value="UniProtKB-SubCell"/>
</dbReference>
<evidence type="ECO:0000256" key="8">
    <source>
        <dbReference type="SAM" id="MobiDB-lite"/>
    </source>
</evidence>
<dbReference type="GO" id="GO:0006351">
    <property type="term" value="P:DNA-templated transcription"/>
    <property type="evidence" value="ECO:0007669"/>
    <property type="project" value="InterPro"/>
</dbReference>
<feature type="domain" description="Zn(2)-C6 fungal-type" evidence="9">
    <location>
        <begin position="39"/>
        <end position="73"/>
    </location>
</feature>
<dbReference type="Gene3D" id="4.10.240.10">
    <property type="entry name" value="Zn(2)-C6 fungal-type DNA-binding domain"/>
    <property type="match status" value="1"/>
</dbReference>
<organism evidence="10 11">
    <name type="scientific">Naematelia encephala</name>
    <dbReference type="NCBI Taxonomy" id="71784"/>
    <lineage>
        <taxon>Eukaryota</taxon>
        <taxon>Fungi</taxon>
        <taxon>Dikarya</taxon>
        <taxon>Basidiomycota</taxon>
        <taxon>Agaricomycotina</taxon>
        <taxon>Tremellomycetes</taxon>
        <taxon>Tremellales</taxon>
        <taxon>Naemateliaceae</taxon>
        <taxon>Naematelia</taxon>
    </lineage>
</organism>
<feature type="region of interest" description="Disordered" evidence="8">
    <location>
        <begin position="730"/>
        <end position="765"/>
    </location>
</feature>
<dbReference type="GO" id="GO:0000981">
    <property type="term" value="F:DNA-binding transcription factor activity, RNA polymerase II-specific"/>
    <property type="evidence" value="ECO:0007669"/>
    <property type="project" value="InterPro"/>
</dbReference>
<dbReference type="InterPro" id="IPR007219">
    <property type="entry name" value="XnlR_reg_dom"/>
</dbReference>
<feature type="compositionally biased region" description="Basic and acidic residues" evidence="8">
    <location>
        <begin position="114"/>
        <end position="124"/>
    </location>
</feature>
<keyword evidence="5" id="KW-0238">DNA-binding</keyword>
<dbReference type="GO" id="GO:0008270">
    <property type="term" value="F:zinc ion binding"/>
    <property type="evidence" value="ECO:0007669"/>
    <property type="project" value="InterPro"/>
</dbReference>
<dbReference type="SMART" id="SM00906">
    <property type="entry name" value="Fungal_trans"/>
    <property type="match status" value="1"/>
</dbReference>
<dbReference type="OrthoDB" id="3364175at2759"/>
<dbReference type="InterPro" id="IPR036864">
    <property type="entry name" value="Zn2-C6_fun-type_DNA-bd_sf"/>
</dbReference>
<feature type="region of interest" description="Disordered" evidence="8">
    <location>
        <begin position="415"/>
        <end position="435"/>
    </location>
</feature>
<sequence length="810" mass="90467">MPTPSATSSVPPANTAGSDSDADSVDQPARKRARRIALACNRCKSRKQRCNMEGRGPNDPCKSCEKAGADCVLQERPPKTEYPVEYISFLESRIASLEARLADLNPDDQLISDHLHEKNRRPPSDEELEGVAPEGEGKVKSEIAAGVALLSLNSASEPHYLGPSSGYSWAKTLLGTLHRPPKLLFQPKETFQPRYQSTNTFVCPSLPAKEVGAALLDSFYMHVQARYPFVDWRQLRGWLARQDEMVVQKGQFPINSAEGREKGTASFFIWMVYAIGARLLQGVPLPGVADPETYYTAALEHFDVIVTLHNVENVQAFLYLVMYSLRCTEGPSVWHLTGLAMKMCVEMGMHRRRRMPKSSTPYLEEVRKRVWWTVYGLDRWFALTLGRPLGIDDREVDQALPLDIMCDSDVTPGQGSTRAGSAPIESPLTVDHDAVPGRPLTSMSSSLHIIRLRRIEAQIQMSVYRVDTRLAQAKEEVKHLLDKIEKWREAIPKRPSGAAWASIPCCSEDWFIAKADAARLMLLRPFTSSAKPNDEYLVLCAQACATQCQTYRRLHQNYPLANSLSLTDLHTIFLTGLTLLHCLLTSPRVIPLRESSKAIRACSTSLFVYAQHFKAAEPFRDAFEDMANACLDACESAQESEEPVLPTETRDMQSEWERHVGEMAAWMMNANAQRDFLQLVTSLGFNPDLPLDLAQPAPQEHELVLAPQVPFQIPVFSGEPELYPSIQGVVEQQQHQHQHHFQQQQQQQQQQQLQMHGHGQTHESTTGQMQMLGGEAGLSQLDLTLGAAMQTPGQGQGASPFGDWFTQFAA</sequence>
<dbReference type="Proteomes" id="UP000193986">
    <property type="component" value="Unassembled WGS sequence"/>
</dbReference>
<keyword evidence="11" id="KW-1185">Reference proteome</keyword>
<accession>A0A1Y2AS28</accession>
<evidence type="ECO:0000256" key="4">
    <source>
        <dbReference type="ARBA" id="ARBA00023015"/>
    </source>
</evidence>
<dbReference type="GO" id="GO:0045944">
    <property type="term" value="P:positive regulation of transcription by RNA polymerase II"/>
    <property type="evidence" value="ECO:0007669"/>
    <property type="project" value="TreeGrafter"/>
</dbReference>
<keyword evidence="6" id="KW-0804">Transcription</keyword>
<keyword evidence="7" id="KW-0539">Nucleus</keyword>
<dbReference type="PROSITE" id="PS50048">
    <property type="entry name" value="ZN2_CY6_FUNGAL_2"/>
    <property type="match status" value="1"/>
</dbReference>
<feature type="region of interest" description="Disordered" evidence="8">
    <location>
        <begin position="1"/>
        <end position="31"/>
    </location>
</feature>
<evidence type="ECO:0000256" key="6">
    <source>
        <dbReference type="ARBA" id="ARBA00023163"/>
    </source>
</evidence>
<dbReference type="PROSITE" id="PS00463">
    <property type="entry name" value="ZN2_CY6_FUNGAL_1"/>
    <property type="match status" value="1"/>
</dbReference>
<feature type="region of interest" description="Disordered" evidence="8">
    <location>
        <begin position="114"/>
        <end position="137"/>
    </location>
</feature>
<dbReference type="PANTHER" id="PTHR47782:SF12">
    <property type="entry name" value="ZN(II)2CYS6 TRANSCRIPTION FACTOR (EUROFUNG)"/>
    <property type="match status" value="1"/>
</dbReference>
<evidence type="ECO:0000256" key="7">
    <source>
        <dbReference type="ARBA" id="ARBA00023242"/>
    </source>
</evidence>
<dbReference type="GO" id="GO:0043565">
    <property type="term" value="F:sequence-specific DNA binding"/>
    <property type="evidence" value="ECO:0007669"/>
    <property type="project" value="TreeGrafter"/>
</dbReference>
<keyword evidence="4" id="KW-0805">Transcription regulation</keyword>
<evidence type="ECO:0000256" key="3">
    <source>
        <dbReference type="ARBA" id="ARBA00022833"/>
    </source>
</evidence>
<dbReference type="EMBL" id="MCFC01000058">
    <property type="protein sequence ID" value="ORY25361.1"/>
    <property type="molecule type" value="Genomic_DNA"/>
</dbReference>
<dbReference type="Pfam" id="PF00172">
    <property type="entry name" value="Zn_clus"/>
    <property type="match status" value="1"/>
</dbReference>
<evidence type="ECO:0000313" key="10">
    <source>
        <dbReference type="EMBL" id="ORY25361.1"/>
    </source>
</evidence>
<evidence type="ECO:0000256" key="2">
    <source>
        <dbReference type="ARBA" id="ARBA00022723"/>
    </source>
</evidence>
<dbReference type="InParanoid" id="A0A1Y2AS28"/>
<evidence type="ECO:0000256" key="5">
    <source>
        <dbReference type="ARBA" id="ARBA00023125"/>
    </source>
</evidence>
<dbReference type="PANTHER" id="PTHR47782">
    <property type="entry name" value="ZN(II)2CYS6 TRANSCRIPTION FACTOR (EUROFUNG)-RELATED"/>
    <property type="match status" value="1"/>
</dbReference>
<name>A0A1Y2AS28_9TREE</name>
<feature type="compositionally biased region" description="Low complexity" evidence="8">
    <location>
        <begin position="741"/>
        <end position="758"/>
    </location>
</feature>
<dbReference type="InterPro" id="IPR001138">
    <property type="entry name" value="Zn2Cys6_DnaBD"/>
</dbReference>
<reference evidence="10 11" key="1">
    <citation type="submission" date="2016-07" db="EMBL/GenBank/DDBJ databases">
        <title>Pervasive Adenine N6-methylation of Active Genes in Fungi.</title>
        <authorList>
            <consortium name="DOE Joint Genome Institute"/>
            <person name="Mondo S.J."/>
            <person name="Dannebaum R.O."/>
            <person name="Kuo R.C."/>
            <person name="Labutti K."/>
            <person name="Haridas S."/>
            <person name="Kuo A."/>
            <person name="Salamov A."/>
            <person name="Ahrendt S.R."/>
            <person name="Lipzen A."/>
            <person name="Sullivan W."/>
            <person name="Andreopoulos W.B."/>
            <person name="Clum A."/>
            <person name="Lindquist E."/>
            <person name="Daum C."/>
            <person name="Ramamoorthy G.K."/>
            <person name="Gryganskyi A."/>
            <person name="Culley D."/>
            <person name="Magnuson J.K."/>
            <person name="James T.Y."/>
            <person name="O'Malley M.A."/>
            <person name="Stajich J.E."/>
            <person name="Spatafora J.W."/>
            <person name="Visel A."/>
            <person name="Grigoriev I.V."/>
        </authorList>
    </citation>
    <scope>NUCLEOTIDE SEQUENCE [LARGE SCALE GENOMIC DNA]</scope>
    <source>
        <strain evidence="10 11">68-887.2</strain>
    </source>
</reference>
<dbReference type="SUPFAM" id="SSF57701">
    <property type="entry name" value="Zn2/Cys6 DNA-binding domain"/>
    <property type="match status" value="1"/>
</dbReference>
<gene>
    <name evidence="10" type="ORF">BCR39DRAFT_544478</name>
</gene>
<evidence type="ECO:0000256" key="1">
    <source>
        <dbReference type="ARBA" id="ARBA00004123"/>
    </source>
</evidence>
<dbReference type="AlphaFoldDB" id="A0A1Y2AS28"/>
<evidence type="ECO:0000313" key="11">
    <source>
        <dbReference type="Proteomes" id="UP000193986"/>
    </source>
</evidence>
<dbReference type="Pfam" id="PF04082">
    <property type="entry name" value="Fungal_trans"/>
    <property type="match status" value="1"/>
</dbReference>
<dbReference type="CDD" id="cd12148">
    <property type="entry name" value="fungal_TF_MHR"/>
    <property type="match status" value="1"/>
</dbReference>
<proteinExistence type="predicted"/>